<dbReference type="EMBL" id="CP144696">
    <property type="protein sequence ID" value="WVZ10150.1"/>
    <property type="molecule type" value="Genomic_DNA"/>
</dbReference>
<evidence type="ECO:0000313" key="3">
    <source>
        <dbReference type="Proteomes" id="UP001374535"/>
    </source>
</evidence>
<protein>
    <submittedName>
        <fullName evidence="2">Uncharacterized protein</fullName>
    </submittedName>
</protein>
<feature type="compositionally biased region" description="Basic and acidic residues" evidence="1">
    <location>
        <begin position="93"/>
        <end position="105"/>
    </location>
</feature>
<feature type="region of interest" description="Disordered" evidence="1">
    <location>
        <begin position="93"/>
        <end position="115"/>
    </location>
</feature>
<name>A0AAQ3NJL8_VIGMU</name>
<dbReference type="Proteomes" id="UP001374535">
    <property type="component" value="Chromosome 5"/>
</dbReference>
<evidence type="ECO:0000256" key="1">
    <source>
        <dbReference type="SAM" id="MobiDB-lite"/>
    </source>
</evidence>
<sequence>MPAVEPTLLPIKVHRTPFPFRASVLAPHQLREHLEQRAAAAEEGAVVAVGGDDAVLSGDAGLHTHGDGFLAVVEVAESADEFGLVERVGSDLHAAHEGHVTEKGKQLGGRSGDGA</sequence>
<proteinExistence type="predicted"/>
<keyword evidence="3" id="KW-1185">Reference proteome</keyword>
<organism evidence="2 3">
    <name type="scientific">Vigna mungo</name>
    <name type="common">Black gram</name>
    <name type="synonym">Phaseolus mungo</name>
    <dbReference type="NCBI Taxonomy" id="3915"/>
    <lineage>
        <taxon>Eukaryota</taxon>
        <taxon>Viridiplantae</taxon>
        <taxon>Streptophyta</taxon>
        <taxon>Embryophyta</taxon>
        <taxon>Tracheophyta</taxon>
        <taxon>Spermatophyta</taxon>
        <taxon>Magnoliopsida</taxon>
        <taxon>eudicotyledons</taxon>
        <taxon>Gunneridae</taxon>
        <taxon>Pentapetalae</taxon>
        <taxon>rosids</taxon>
        <taxon>fabids</taxon>
        <taxon>Fabales</taxon>
        <taxon>Fabaceae</taxon>
        <taxon>Papilionoideae</taxon>
        <taxon>50 kb inversion clade</taxon>
        <taxon>NPAAA clade</taxon>
        <taxon>indigoferoid/millettioid clade</taxon>
        <taxon>Phaseoleae</taxon>
        <taxon>Vigna</taxon>
    </lineage>
</organism>
<dbReference type="AlphaFoldDB" id="A0AAQ3NJL8"/>
<evidence type="ECO:0000313" key="2">
    <source>
        <dbReference type="EMBL" id="WVZ10150.1"/>
    </source>
</evidence>
<accession>A0AAQ3NJL8</accession>
<gene>
    <name evidence="2" type="ORF">V8G54_014680</name>
</gene>
<reference evidence="2 3" key="1">
    <citation type="journal article" date="2023" name="Life. Sci Alliance">
        <title>Evolutionary insights into 3D genome organization and epigenetic landscape of Vigna mungo.</title>
        <authorList>
            <person name="Junaid A."/>
            <person name="Singh B."/>
            <person name="Bhatia S."/>
        </authorList>
    </citation>
    <scope>NUCLEOTIDE SEQUENCE [LARGE SCALE GENOMIC DNA]</scope>
    <source>
        <strain evidence="2">Urdbean</strain>
    </source>
</reference>
<feature type="compositionally biased region" description="Gly residues" evidence="1">
    <location>
        <begin position="106"/>
        <end position="115"/>
    </location>
</feature>